<feature type="region of interest" description="Disordered" evidence="1">
    <location>
        <begin position="96"/>
        <end position="164"/>
    </location>
</feature>
<evidence type="ECO:0000313" key="3">
    <source>
        <dbReference type="Proteomes" id="UP001159405"/>
    </source>
</evidence>
<name>A0ABN8NB11_9CNID</name>
<dbReference type="EMBL" id="CALNXK010000012">
    <property type="protein sequence ID" value="CAH3044693.1"/>
    <property type="molecule type" value="Genomic_DNA"/>
</dbReference>
<gene>
    <name evidence="2" type="ORF">PLOB_00004825</name>
</gene>
<evidence type="ECO:0000313" key="2">
    <source>
        <dbReference type="EMBL" id="CAH3044693.1"/>
    </source>
</evidence>
<protein>
    <submittedName>
        <fullName evidence="2">Uncharacterized protein</fullName>
    </submittedName>
</protein>
<dbReference type="Proteomes" id="UP001159405">
    <property type="component" value="Unassembled WGS sequence"/>
</dbReference>
<comment type="caution">
    <text evidence="2">The sequence shown here is derived from an EMBL/GenBank/DDBJ whole genome shotgun (WGS) entry which is preliminary data.</text>
</comment>
<proteinExistence type="predicted"/>
<feature type="compositionally biased region" description="Basic and acidic residues" evidence="1">
    <location>
        <begin position="96"/>
        <end position="153"/>
    </location>
</feature>
<sequence>MAARATDYDSWTLQELRDEATRRRIYFPRKDGVKTLAKQTKNFGRCGENENLAESAPDTSLSFEQRLQLQEREMQMLELRRKISQEQREIRELEREVERERRQAEREAEIERREYERQKSQEEEERSIREEERLRVLRAEKEQFATRESERRQVSNNETRGPKFMKIREMRESEDIDDYFRIFEMTARAQSLPEGTGLVT</sequence>
<evidence type="ECO:0000256" key="1">
    <source>
        <dbReference type="SAM" id="MobiDB-lite"/>
    </source>
</evidence>
<reference evidence="2 3" key="1">
    <citation type="submission" date="2022-05" db="EMBL/GenBank/DDBJ databases">
        <authorList>
            <consortium name="Genoscope - CEA"/>
            <person name="William W."/>
        </authorList>
    </citation>
    <scope>NUCLEOTIDE SEQUENCE [LARGE SCALE GENOMIC DNA]</scope>
</reference>
<accession>A0ABN8NB11</accession>
<organism evidence="2 3">
    <name type="scientific">Porites lobata</name>
    <dbReference type="NCBI Taxonomy" id="104759"/>
    <lineage>
        <taxon>Eukaryota</taxon>
        <taxon>Metazoa</taxon>
        <taxon>Cnidaria</taxon>
        <taxon>Anthozoa</taxon>
        <taxon>Hexacorallia</taxon>
        <taxon>Scleractinia</taxon>
        <taxon>Fungiina</taxon>
        <taxon>Poritidae</taxon>
        <taxon>Porites</taxon>
    </lineage>
</organism>
<keyword evidence="3" id="KW-1185">Reference proteome</keyword>